<dbReference type="OrthoDB" id="9806939at2"/>
<sequence length="429" mass="45893">MMNAQRARYRRSLTIQADRVVRLGAKSAGLLALLSLCLVVACSRTDQSGASPAAAKDGKSESSEKKGEKNEKGGKEEKEAKLEKGHVKLSDAEVREAGVEAQELKPQTLADQLVLNAMVAANQDRLAHLSPRIPARVVAVLVSDGDHVKAGQVLASLDSLELGEAQAAWHHAESDQALARSEFERAESLHKDEVIADKDYLRARTEYEKAKAQTRATLERLKLLGADPSHGSDKVGSVFALTAPFAGVVVAKKAVLGELAQPDKPLFEIADLSTVWVEASLFEKDLARVRVGAPAVVTVSAYPDAEFKGSVMRIGSMLDKDTRTVPVRINVANADGRLKPEMFGSARIEGAGKAEAFVLPEAAVILLNGEPTVFIDQDGDYEARHVQVAGRRGGNVVIANGLKAGDWVVRKGAFAVKSKLLKSQIGDSD</sequence>
<dbReference type="SUPFAM" id="SSF111369">
    <property type="entry name" value="HlyD-like secretion proteins"/>
    <property type="match status" value="1"/>
</dbReference>
<evidence type="ECO:0000256" key="1">
    <source>
        <dbReference type="ARBA" id="ARBA00009477"/>
    </source>
</evidence>
<dbReference type="Proteomes" id="UP000267464">
    <property type="component" value="Unassembled WGS sequence"/>
</dbReference>
<dbReference type="AlphaFoldDB" id="A0A3N7HIJ5"/>
<evidence type="ECO:0000313" key="7">
    <source>
        <dbReference type="EMBL" id="RQP21854.1"/>
    </source>
</evidence>
<feature type="domain" description="CzcB-like C-terminal circularly permuted SH3-like" evidence="6">
    <location>
        <begin position="359"/>
        <end position="417"/>
    </location>
</feature>
<evidence type="ECO:0000259" key="6">
    <source>
        <dbReference type="Pfam" id="PF25975"/>
    </source>
</evidence>
<keyword evidence="2" id="KW-0813">Transport</keyword>
<dbReference type="GO" id="GO:0015679">
    <property type="term" value="P:plasma membrane copper ion transport"/>
    <property type="evidence" value="ECO:0007669"/>
    <property type="project" value="TreeGrafter"/>
</dbReference>
<reference evidence="7 8" key="1">
    <citation type="submission" date="2018-08" db="EMBL/GenBank/DDBJ databases">
        <authorList>
            <person name="Khan S.A."/>
            <person name="Jeon C.O."/>
            <person name="Chun B.H."/>
            <person name="Jeong S.E."/>
        </authorList>
    </citation>
    <scope>NUCLEOTIDE SEQUENCE [LARGE SCALE GENOMIC DNA]</scope>
    <source>
        <strain evidence="7 8">S-16</strain>
    </source>
</reference>
<dbReference type="RefSeq" id="WP_124543266.1">
    <property type="nucleotide sequence ID" value="NZ_QUSW01000009.1"/>
</dbReference>
<dbReference type="NCBIfam" id="TIGR01730">
    <property type="entry name" value="RND_mfp"/>
    <property type="match status" value="1"/>
</dbReference>
<feature type="domain" description="CzcB-like barrel-sandwich hybrid" evidence="5">
    <location>
        <begin position="125"/>
        <end position="271"/>
    </location>
</feature>
<dbReference type="FunFam" id="2.40.30.170:FF:000010">
    <property type="entry name" value="Efflux RND transporter periplasmic adaptor subunit"/>
    <property type="match status" value="1"/>
</dbReference>
<accession>A0A3N7HIJ5</accession>
<dbReference type="Pfam" id="PF25975">
    <property type="entry name" value="CzcB_C"/>
    <property type="match status" value="1"/>
</dbReference>
<dbReference type="Pfam" id="PF25954">
    <property type="entry name" value="Beta-barrel_RND_2"/>
    <property type="match status" value="1"/>
</dbReference>
<comment type="similarity">
    <text evidence="1">Belongs to the membrane fusion protein (MFP) (TC 8.A.1) family.</text>
</comment>
<feature type="domain" description="CusB-like beta-barrel" evidence="4">
    <location>
        <begin position="274"/>
        <end position="350"/>
    </location>
</feature>
<reference evidence="7 8" key="2">
    <citation type="submission" date="2018-12" db="EMBL/GenBank/DDBJ databases">
        <title>Rhizobacter gummiphilus sp. nov., a rubber-degrading bacterium isolated from the soil of a botanical garden in Japan.</title>
        <authorList>
            <person name="Shunsuke S.S."/>
        </authorList>
    </citation>
    <scope>NUCLEOTIDE SEQUENCE [LARGE SCALE GENOMIC DNA]</scope>
    <source>
        <strain evidence="7 8">S-16</strain>
    </source>
</reference>
<comment type="caution">
    <text evidence="7">The sequence shown here is derived from an EMBL/GenBank/DDBJ whole genome shotgun (WGS) entry which is preliminary data.</text>
</comment>
<dbReference type="Gene3D" id="2.40.420.20">
    <property type="match status" value="1"/>
</dbReference>
<feature type="compositionally biased region" description="Basic and acidic residues" evidence="3">
    <location>
        <begin position="56"/>
        <end position="89"/>
    </location>
</feature>
<dbReference type="Gene3D" id="1.10.287.470">
    <property type="entry name" value="Helix hairpin bin"/>
    <property type="match status" value="1"/>
</dbReference>
<dbReference type="InterPro" id="IPR058647">
    <property type="entry name" value="BSH_CzcB-like"/>
</dbReference>
<dbReference type="Pfam" id="PF25973">
    <property type="entry name" value="BSH_CzcB"/>
    <property type="match status" value="1"/>
</dbReference>
<evidence type="ECO:0000313" key="8">
    <source>
        <dbReference type="Proteomes" id="UP000267464"/>
    </source>
</evidence>
<dbReference type="GO" id="GO:0016020">
    <property type="term" value="C:membrane"/>
    <property type="evidence" value="ECO:0007669"/>
    <property type="project" value="InterPro"/>
</dbReference>
<evidence type="ECO:0000256" key="2">
    <source>
        <dbReference type="ARBA" id="ARBA00022448"/>
    </source>
</evidence>
<dbReference type="GO" id="GO:0060003">
    <property type="term" value="P:copper ion export"/>
    <property type="evidence" value="ECO:0007669"/>
    <property type="project" value="TreeGrafter"/>
</dbReference>
<gene>
    <name evidence="7" type="ORF">DZC73_25790</name>
</gene>
<dbReference type="Gene3D" id="2.40.50.100">
    <property type="match status" value="1"/>
</dbReference>
<dbReference type="GO" id="GO:0030288">
    <property type="term" value="C:outer membrane-bounded periplasmic space"/>
    <property type="evidence" value="ECO:0007669"/>
    <property type="project" value="TreeGrafter"/>
</dbReference>
<organism evidence="7 8">
    <name type="scientific">Piscinibacter terrae</name>
    <dbReference type="NCBI Taxonomy" id="2496871"/>
    <lineage>
        <taxon>Bacteria</taxon>
        <taxon>Pseudomonadati</taxon>
        <taxon>Pseudomonadota</taxon>
        <taxon>Betaproteobacteria</taxon>
        <taxon>Burkholderiales</taxon>
        <taxon>Sphaerotilaceae</taxon>
        <taxon>Piscinibacter</taxon>
    </lineage>
</organism>
<evidence type="ECO:0000259" key="5">
    <source>
        <dbReference type="Pfam" id="PF25973"/>
    </source>
</evidence>
<dbReference type="GO" id="GO:0022857">
    <property type="term" value="F:transmembrane transporter activity"/>
    <property type="evidence" value="ECO:0007669"/>
    <property type="project" value="InterPro"/>
</dbReference>
<dbReference type="InterPro" id="IPR058649">
    <property type="entry name" value="CzcB_C"/>
</dbReference>
<proteinExistence type="inferred from homology"/>
<evidence type="ECO:0000259" key="4">
    <source>
        <dbReference type="Pfam" id="PF25954"/>
    </source>
</evidence>
<keyword evidence="8" id="KW-1185">Reference proteome</keyword>
<dbReference type="EMBL" id="QUSW01000009">
    <property type="protein sequence ID" value="RQP21854.1"/>
    <property type="molecule type" value="Genomic_DNA"/>
</dbReference>
<dbReference type="GO" id="GO:0046914">
    <property type="term" value="F:transition metal ion binding"/>
    <property type="evidence" value="ECO:0007669"/>
    <property type="project" value="TreeGrafter"/>
</dbReference>
<dbReference type="Gene3D" id="2.40.30.170">
    <property type="match status" value="1"/>
</dbReference>
<dbReference type="InterPro" id="IPR051909">
    <property type="entry name" value="MFP_Cation_Efflux"/>
</dbReference>
<dbReference type="PANTHER" id="PTHR30097:SF15">
    <property type="entry name" value="CATION EFFLUX SYSTEM PROTEIN CUSB"/>
    <property type="match status" value="1"/>
</dbReference>
<dbReference type="PANTHER" id="PTHR30097">
    <property type="entry name" value="CATION EFFLUX SYSTEM PROTEIN CUSB"/>
    <property type="match status" value="1"/>
</dbReference>
<name>A0A3N7HIJ5_9BURK</name>
<dbReference type="InterPro" id="IPR058792">
    <property type="entry name" value="Beta-barrel_RND_2"/>
</dbReference>
<dbReference type="InterPro" id="IPR006143">
    <property type="entry name" value="RND_pump_MFP"/>
</dbReference>
<evidence type="ECO:0000256" key="3">
    <source>
        <dbReference type="SAM" id="MobiDB-lite"/>
    </source>
</evidence>
<protein>
    <submittedName>
        <fullName evidence="7">Efflux RND transporter periplasmic adaptor subunit</fullName>
    </submittedName>
</protein>
<feature type="region of interest" description="Disordered" evidence="3">
    <location>
        <begin position="48"/>
        <end position="89"/>
    </location>
</feature>